<dbReference type="AlphaFoldDB" id="A0A4P7BZY6"/>
<feature type="domain" description="Helicase HerA central" evidence="1">
    <location>
        <begin position="693"/>
        <end position="938"/>
    </location>
</feature>
<sequence length="1107" mass="122763">MDQCKALKAVNFDWTMQLKSVWDDSTFHTPGLHQNLRTELIEILHNRAGGNGQNPLGQVITGPAGAGKTHFLGTLRQEVATLPAWFVLVDMTDVKDFWETVLLGYTNSLQQATSGNRPQFHDLLEHLLTPEIKAPNLRRALHRAGSQPAPSPGLVQRLLAFLRGSKPQHREAADTPLTPRQIAEYGDEDLAKVIRHTLNRLSKRYPEEIREHQDALRALMLLNSNDLERSNVGYSWLQGMPIDQTDRQLFGFLWPQREASEIVKSLSWLMSLYRPTLLAFDQLDAIVAQHHLTAGAEPTTPMTAEQGASQAIIEGIADGFMAIRDRVYRTLTVLACLEASWEILRQGSLASATDRFDSPHTLAPINNATLAEEIVTLRLAEAYRAQGFTPPYASWPFQPQVFACAATLLPRELLKRCEEHRVQCLKKGKVIELTDFESPPNSFENSDNLSTESGLDQSYEEFCRQAPLQELLAEEAEDQALCELLQTVCRCLLRENPLPDDREAAVDTEFPGDKNYRSLHARVRLMDASQGDREQHYCFRALQKTHAVAYQSRLNAALTASGIDPQLPFRKLVILRTTPLPPGKVTQEITDKFLQAKGQFVAPNEQDLRAMWALYQLEQQNLPDFEAWLCKHRPATHLQWVQETQLPQDFPEKSAPQDTPLDPGANTEVWTEYLPSRHESPKAPTPLYPSALPVGRTLSNPAESVAISLPMLTQYTGVLAGSGAGKTVLLKRLVEEAALLGISSIVIDHTNGLASLGDSWPQYPDSWTQEDKEKAERYHAKAEVIIWTPGQAAGNPLKLEPLPDLASLVEHPEALDQALEMAQATLKDIVAPGESASSHYKMGVLTSALKFFALQGGKTLPDLIAILSNLPAEVSQGISSASRFGSEMAQRLQAEIESNPLFHQEGPALDPSFLFGDAALKQPRVSVINLAGLPSLRIQQQFLNQLAMTLLSWIKQHPAPPSMPVQGFLVMDEAKEFIPDEKSVPCKENLLRVADHAPTCGLGLIFATQAPQNIYQPMMANCFTQFFGKASSPATIEAVQEQLKARGGKGDDIPTLEAGHFYFYTEGMPAPEKIAVPWCLSYHPPNPLEKTEILQRAAASRPHAKDP</sequence>
<gene>
    <name evidence="2" type="ORF">E3U44_15890</name>
</gene>
<organism evidence="2 3">
    <name type="scientific">Nitrosococcus wardiae</name>
    <dbReference type="NCBI Taxonomy" id="1814290"/>
    <lineage>
        <taxon>Bacteria</taxon>
        <taxon>Pseudomonadati</taxon>
        <taxon>Pseudomonadota</taxon>
        <taxon>Gammaproteobacteria</taxon>
        <taxon>Chromatiales</taxon>
        <taxon>Chromatiaceae</taxon>
        <taxon>Nitrosococcus</taxon>
    </lineage>
</organism>
<keyword evidence="3" id="KW-1185">Reference proteome</keyword>
<dbReference type="PANTHER" id="PTHR30121">
    <property type="entry name" value="UNCHARACTERIZED PROTEIN YJGR-RELATED"/>
    <property type="match status" value="1"/>
</dbReference>
<dbReference type="RefSeq" id="WP_134359083.1">
    <property type="nucleotide sequence ID" value="NZ_CP038033.1"/>
</dbReference>
<dbReference type="GO" id="GO:0005524">
    <property type="term" value="F:ATP binding"/>
    <property type="evidence" value="ECO:0007669"/>
    <property type="project" value="UniProtKB-KW"/>
</dbReference>
<dbReference type="InterPro" id="IPR002789">
    <property type="entry name" value="HerA_central"/>
</dbReference>
<keyword evidence="2" id="KW-0067">ATP-binding</keyword>
<dbReference type="InterPro" id="IPR051162">
    <property type="entry name" value="T4SS_component"/>
</dbReference>
<name>A0A4P7BZY6_9GAMM</name>
<dbReference type="PANTHER" id="PTHR30121:SF6">
    <property type="entry name" value="SLR6007 PROTEIN"/>
    <property type="match status" value="1"/>
</dbReference>
<reference evidence="2 3" key="1">
    <citation type="submission" date="2019-03" db="EMBL/GenBank/DDBJ databases">
        <title>The genome sequence of Nitrosococcus wardiae strain D1FHST reveals the archetypal metabolic capacity of ammonia-oxidizing Gammaproteobacteria.</title>
        <authorList>
            <person name="Wang L."/>
            <person name="Lim C.K."/>
            <person name="Hanson T.E."/>
            <person name="Dang H."/>
            <person name="Klotz M.G."/>
        </authorList>
    </citation>
    <scope>NUCLEOTIDE SEQUENCE [LARGE SCALE GENOMIC DNA]</scope>
    <source>
        <strain evidence="2 3">D1FHS</strain>
    </source>
</reference>
<dbReference type="OrthoDB" id="9758751at2"/>
<evidence type="ECO:0000313" key="3">
    <source>
        <dbReference type="Proteomes" id="UP000294325"/>
    </source>
</evidence>
<accession>A0A4P7BZY6</accession>
<dbReference type="Pfam" id="PF01935">
    <property type="entry name" value="DUF87"/>
    <property type="match status" value="1"/>
</dbReference>
<dbReference type="InterPro" id="IPR027417">
    <property type="entry name" value="P-loop_NTPase"/>
</dbReference>
<dbReference type="KEGG" id="nwr:E3U44_15890"/>
<evidence type="ECO:0000313" key="2">
    <source>
        <dbReference type="EMBL" id="QBQ55828.1"/>
    </source>
</evidence>
<keyword evidence="2" id="KW-0547">Nucleotide-binding</keyword>
<dbReference type="Gene3D" id="3.40.50.300">
    <property type="entry name" value="P-loop containing nucleotide triphosphate hydrolases"/>
    <property type="match status" value="1"/>
</dbReference>
<evidence type="ECO:0000259" key="1">
    <source>
        <dbReference type="Pfam" id="PF01935"/>
    </source>
</evidence>
<proteinExistence type="predicted"/>
<dbReference type="Proteomes" id="UP000294325">
    <property type="component" value="Chromosome"/>
</dbReference>
<dbReference type="EMBL" id="CP038033">
    <property type="protein sequence ID" value="QBQ55828.1"/>
    <property type="molecule type" value="Genomic_DNA"/>
</dbReference>
<protein>
    <submittedName>
        <fullName evidence="2">ATP-binding protein</fullName>
    </submittedName>
</protein>
<dbReference type="SUPFAM" id="SSF52540">
    <property type="entry name" value="P-loop containing nucleoside triphosphate hydrolases"/>
    <property type="match status" value="2"/>
</dbReference>